<gene>
    <name evidence="3" type="ORF">RZS28_07945</name>
</gene>
<dbReference type="EMBL" id="CP136862">
    <property type="protein sequence ID" value="WOJ91190.1"/>
    <property type="molecule type" value="Genomic_DNA"/>
</dbReference>
<feature type="signal peptide" evidence="1">
    <location>
        <begin position="1"/>
        <end position="24"/>
    </location>
</feature>
<sequence>MLETRALILIVAAAAAIAASRAIAADDQDRALSALEARQILPLSEILARARLGDDRLLRAELEREDGRYVYELRVIAADGTIRLRHLDARTGEILPDGKLSDHPVGRALDEDD</sequence>
<evidence type="ECO:0000313" key="4">
    <source>
        <dbReference type="Proteomes" id="UP001626536"/>
    </source>
</evidence>
<evidence type="ECO:0000256" key="1">
    <source>
        <dbReference type="SAM" id="SignalP"/>
    </source>
</evidence>
<feature type="chain" id="PRO_5047077855" evidence="1">
    <location>
        <begin position="25"/>
        <end position="113"/>
    </location>
</feature>
<evidence type="ECO:0000313" key="3">
    <source>
        <dbReference type="EMBL" id="WOJ91190.1"/>
    </source>
</evidence>
<dbReference type="Pfam" id="PF03413">
    <property type="entry name" value="PepSY"/>
    <property type="match status" value="1"/>
</dbReference>
<name>A0ABZ0HWF4_9HYPH</name>
<dbReference type="Gene3D" id="3.10.450.40">
    <property type="match status" value="1"/>
</dbReference>
<organism evidence="3 4">
    <name type="scientific">Methylocapsa polymorpha</name>
    <dbReference type="NCBI Taxonomy" id="3080828"/>
    <lineage>
        <taxon>Bacteria</taxon>
        <taxon>Pseudomonadati</taxon>
        <taxon>Pseudomonadota</taxon>
        <taxon>Alphaproteobacteria</taxon>
        <taxon>Hyphomicrobiales</taxon>
        <taxon>Beijerinckiaceae</taxon>
        <taxon>Methylocapsa</taxon>
    </lineage>
</organism>
<proteinExistence type="predicted"/>
<evidence type="ECO:0000259" key="2">
    <source>
        <dbReference type="Pfam" id="PF03413"/>
    </source>
</evidence>
<keyword evidence="1" id="KW-0732">Signal</keyword>
<protein>
    <submittedName>
        <fullName evidence="3">PepSY domain-containing protein</fullName>
    </submittedName>
</protein>
<dbReference type="Proteomes" id="UP001626536">
    <property type="component" value="Chromosome"/>
</dbReference>
<dbReference type="RefSeq" id="WP_407340781.1">
    <property type="nucleotide sequence ID" value="NZ_CP136862.1"/>
</dbReference>
<feature type="domain" description="PepSY" evidence="2">
    <location>
        <begin position="48"/>
        <end position="95"/>
    </location>
</feature>
<accession>A0ABZ0HWF4</accession>
<keyword evidence="4" id="KW-1185">Reference proteome</keyword>
<reference evidence="3 4" key="1">
    <citation type="submission" date="2023-10" db="EMBL/GenBank/DDBJ databases">
        <title>Novel methanotroph of the genus Methylocapsa from a subarctic wetland.</title>
        <authorList>
            <person name="Belova S.E."/>
            <person name="Oshkin I.Y."/>
            <person name="Miroshnikov K."/>
            <person name="Dedysh S.N."/>
        </authorList>
    </citation>
    <scope>NUCLEOTIDE SEQUENCE [LARGE SCALE GENOMIC DNA]</scope>
    <source>
        <strain evidence="3 4">RX1</strain>
    </source>
</reference>
<dbReference type="InterPro" id="IPR025711">
    <property type="entry name" value="PepSY"/>
</dbReference>